<sequence>MANNMIPAPEGMQMSGDLAKNWEVFRADFEDFVLAAGINEKTEEVQAASLRRLMDALGEYFKPAKNVIYERYKFGCCKQETDEPIDSFLTRLREGAASSEYRGLKDEMIRDRLVLGVASENTRRRLLRERELTLPAAVEICRLAELTEKRMKTMESPQVQTDSVNAADKQNERRKTQDRRGRDLQFACKYCGNSHKRGREQCPAYGKTCRACGVAKHFAKVCQASNKIKKVNVLEDVAQGDTDTDDMFLATECISNVKSKGLKWFMHLRLNKKKQACPLDTGATCNVMSSKIKEKLSPGTALHPSTTKLKLYSGVTMRSQGRFHTDCVVRGEKHGLVFECERGYTQHNIIYERKSRMKPAKEPHAAREPRVGHP</sequence>
<dbReference type="PANTHER" id="PTHR33198:SF19">
    <property type="entry name" value="CCHC-TYPE DOMAIN-CONTAINING PROTEIN"/>
    <property type="match status" value="1"/>
</dbReference>
<protein>
    <submittedName>
        <fullName evidence="2">Uncharacterized protein</fullName>
    </submittedName>
</protein>
<accession>A0AA47MB06</accession>
<comment type="caution">
    <text evidence="2">The sequence shown here is derived from an EMBL/GenBank/DDBJ whole genome shotgun (WGS) entry which is preliminary data.</text>
</comment>
<evidence type="ECO:0000313" key="2">
    <source>
        <dbReference type="EMBL" id="KAK0136902.1"/>
    </source>
</evidence>
<proteinExistence type="predicted"/>
<organism evidence="2 3">
    <name type="scientific">Merluccius polli</name>
    <name type="common">Benguela hake</name>
    <name type="synonym">Merluccius cadenati</name>
    <dbReference type="NCBI Taxonomy" id="89951"/>
    <lineage>
        <taxon>Eukaryota</taxon>
        <taxon>Metazoa</taxon>
        <taxon>Chordata</taxon>
        <taxon>Craniata</taxon>
        <taxon>Vertebrata</taxon>
        <taxon>Euteleostomi</taxon>
        <taxon>Actinopterygii</taxon>
        <taxon>Neopterygii</taxon>
        <taxon>Teleostei</taxon>
        <taxon>Neoteleostei</taxon>
        <taxon>Acanthomorphata</taxon>
        <taxon>Zeiogadaria</taxon>
        <taxon>Gadariae</taxon>
        <taxon>Gadiformes</taxon>
        <taxon>Gadoidei</taxon>
        <taxon>Merlucciidae</taxon>
        <taxon>Merluccius</taxon>
    </lineage>
</organism>
<dbReference type="Proteomes" id="UP001174136">
    <property type="component" value="Unassembled WGS sequence"/>
</dbReference>
<keyword evidence="3" id="KW-1185">Reference proteome</keyword>
<evidence type="ECO:0000313" key="3">
    <source>
        <dbReference type="Proteomes" id="UP001174136"/>
    </source>
</evidence>
<feature type="region of interest" description="Disordered" evidence="1">
    <location>
        <begin position="354"/>
        <end position="374"/>
    </location>
</feature>
<feature type="compositionally biased region" description="Basic and acidic residues" evidence="1">
    <location>
        <begin position="169"/>
        <end position="180"/>
    </location>
</feature>
<feature type="compositionally biased region" description="Polar residues" evidence="1">
    <location>
        <begin position="155"/>
        <end position="164"/>
    </location>
</feature>
<dbReference type="EMBL" id="JAOPHQ010005122">
    <property type="protein sequence ID" value="KAK0136902.1"/>
    <property type="molecule type" value="Genomic_DNA"/>
</dbReference>
<evidence type="ECO:0000256" key="1">
    <source>
        <dbReference type="SAM" id="MobiDB-lite"/>
    </source>
</evidence>
<name>A0AA47MB06_MERPO</name>
<dbReference type="AlphaFoldDB" id="A0AA47MB06"/>
<gene>
    <name evidence="2" type="ORF">N1851_026924</name>
</gene>
<reference evidence="2" key="1">
    <citation type="journal article" date="2023" name="Front. Mar. Sci.">
        <title>A new Merluccius polli reference genome to investigate the effects of global change in West African waters.</title>
        <authorList>
            <person name="Mateo J.L."/>
            <person name="Blanco-Fernandez C."/>
            <person name="Garcia-Vazquez E."/>
            <person name="Machado-Schiaffino G."/>
        </authorList>
    </citation>
    <scope>NUCLEOTIDE SEQUENCE</scope>
    <source>
        <strain evidence="2">C29</strain>
        <tissue evidence="2">Fin</tissue>
    </source>
</reference>
<dbReference type="PANTHER" id="PTHR33198">
    <property type="entry name" value="ANK_REP_REGION DOMAIN-CONTAINING PROTEIN-RELATED"/>
    <property type="match status" value="1"/>
</dbReference>
<feature type="region of interest" description="Disordered" evidence="1">
    <location>
        <begin position="152"/>
        <end position="180"/>
    </location>
</feature>